<gene>
    <name evidence="1" type="ORF">E0F88_12265</name>
</gene>
<evidence type="ECO:0000313" key="2">
    <source>
        <dbReference type="Proteomes" id="UP000294850"/>
    </source>
</evidence>
<accession>A0A4R5DT72</accession>
<sequence length="171" mass="19635">MNGMEYVLASAERRNLPFWKLYRGTTRLSVCDVEENPVKSREKAIELLQTELENRPGGNYKIVFYKNSNGEKGGFTDEFTLPDRQPSMSLTRNNFNPESDYERMKREIETSQRLVRIEEKLDALALVIYTQADEDKENDIDPLEKLGKVFNLIKTAKSFTAGPNGFSNVTI</sequence>
<reference evidence="1 2" key="1">
    <citation type="submission" date="2019-03" db="EMBL/GenBank/DDBJ databases">
        <title>Dyadobacter AR-3-6 sp. nov., isolated from arctic soil.</title>
        <authorList>
            <person name="Chaudhary D.K."/>
        </authorList>
    </citation>
    <scope>NUCLEOTIDE SEQUENCE [LARGE SCALE GENOMIC DNA]</scope>
    <source>
        <strain evidence="1 2">AR-3-6</strain>
    </source>
</reference>
<comment type="caution">
    <text evidence="1">The sequence shown here is derived from an EMBL/GenBank/DDBJ whole genome shotgun (WGS) entry which is preliminary data.</text>
</comment>
<keyword evidence="2" id="KW-1185">Reference proteome</keyword>
<dbReference type="Proteomes" id="UP000294850">
    <property type="component" value="Unassembled WGS sequence"/>
</dbReference>
<dbReference type="AlphaFoldDB" id="A0A4R5DT72"/>
<dbReference type="EMBL" id="SMFL01000004">
    <property type="protein sequence ID" value="TDE15291.1"/>
    <property type="molecule type" value="Genomic_DNA"/>
</dbReference>
<organism evidence="1 2">
    <name type="scientific">Dyadobacter psychrotolerans</name>
    <dbReference type="NCBI Taxonomy" id="2541721"/>
    <lineage>
        <taxon>Bacteria</taxon>
        <taxon>Pseudomonadati</taxon>
        <taxon>Bacteroidota</taxon>
        <taxon>Cytophagia</taxon>
        <taxon>Cytophagales</taxon>
        <taxon>Spirosomataceae</taxon>
        <taxon>Dyadobacter</taxon>
    </lineage>
</organism>
<protein>
    <submittedName>
        <fullName evidence="1">Uncharacterized protein</fullName>
    </submittedName>
</protein>
<name>A0A4R5DT72_9BACT</name>
<proteinExistence type="predicted"/>
<dbReference type="RefSeq" id="WP_131958554.1">
    <property type="nucleotide sequence ID" value="NZ_SMFL01000004.1"/>
</dbReference>
<evidence type="ECO:0000313" key="1">
    <source>
        <dbReference type="EMBL" id="TDE15291.1"/>
    </source>
</evidence>